<dbReference type="eggNOG" id="COG5126">
    <property type="taxonomic scope" value="Bacteria"/>
</dbReference>
<dbReference type="Gene3D" id="1.10.238.10">
    <property type="entry name" value="EF-hand"/>
    <property type="match status" value="2"/>
</dbReference>
<feature type="domain" description="EF-hand" evidence="5">
    <location>
        <begin position="94"/>
        <end position="129"/>
    </location>
</feature>
<dbReference type="PANTHER" id="PTHR34524:SF6">
    <property type="entry name" value="CALCYPHOSINE LIKE"/>
    <property type="match status" value="1"/>
</dbReference>
<feature type="domain" description="EF-hand" evidence="5">
    <location>
        <begin position="20"/>
        <end position="55"/>
    </location>
</feature>
<dbReference type="InterPro" id="IPR002048">
    <property type="entry name" value="EF_hand_dom"/>
</dbReference>
<dbReference type="PROSITE" id="PS00018">
    <property type="entry name" value="EF_HAND_1"/>
    <property type="match status" value="3"/>
</dbReference>
<protein>
    <submittedName>
        <fullName evidence="6">Calcium-binding protein</fullName>
    </submittedName>
</protein>
<dbReference type="SMART" id="SM00054">
    <property type="entry name" value="EFh"/>
    <property type="match status" value="4"/>
</dbReference>
<feature type="region of interest" description="Disordered" evidence="4">
    <location>
        <begin position="64"/>
        <end position="101"/>
    </location>
</feature>
<proteinExistence type="predicted"/>
<keyword evidence="2" id="KW-0677">Repeat</keyword>
<reference evidence="7" key="1">
    <citation type="journal article" date="2014" name="Genome Announc.">
        <title>Full-genome sequence of the plant growth-promoting bacterium Pseudomonas protegens CHA0.</title>
        <authorList>
            <person name="Jousset A."/>
            <person name="Schuldes J."/>
            <person name="Keel C."/>
            <person name="Maurhofer M."/>
            <person name="Daniel R."/>
            <person name="Scheu S."/>
            <person name="Thuermer A."/>
        </authorList>
    </citation>
    <scope>NUCLEOTIDE SEQUENCE [LARGE SCALE GENOMIC DNA]</scope>
    <source>
        <strain evidence="7">DSM 19095 / LMG 27888 / CFBP 6595 / CHA0</strain>
    </source>
</reference>
<feature type="domain" description="EF-hand" evidence="5">
    <location>
        <begin position="131"/>
        <end position="166"/>
    </location>
</feature>
<dbReference type="GO" id="GO:0005509">
    <property type="term" value="F:calcium ion binding"/>
    <property type="evidence" value="ECO:0007669"/>
    <property type="project" value="InterPro"/>
</dbReference>
<dbReference type="AlphaFoldDB" id="A0A2C9EIT7"/>
<dbReference type="SUPFAM" id="SSF47473">
    <property type="entry name" value="EF-hand"/>
    <property type="match status" value="1"/>
</dbReference>
<dbReference type="InterPro" id="IPR018247">
    <property type="entry name" value="EF_Hand_1_Ca_BS"/>
</dbReference>
<dbReference type="NCBIfam" id="NF041410">
    <property type="entry name" value="XopAW"/>
    <property type="match status" value="1"/>
</dbReference>
<keyword evidence="1" id="KW-0479">Metal-binding</keyword>
<keyword evidence="3" id="KW-0106">Calcium</keyword>
<dbReference type="KEGG" id="pprc:PFLCHA0_c17880"/>
<evidence type="ECO:0000313" key="6">
    <source>
        <dbReference type="EMBL" id="AGL83576.1"/>
    </source>
</evidence>
<dbReference type="Proteomes" id="UP000013940">
    <property type="component" value="Chromosome"/>
</dbReference>
<organism evidence="6 7">
    <name type="scientific">Pseudomonas protegens (strain DSM 19095 / LMG 27888 / CFBP 6595 / CHA0)</name>
    <dbReference type="NCBI Taxonomy" id="1124983"/>
    <lineage>
        <taxon>Bacteria</taxon>
        <taxon>Pseudomonadati</taxon>
        <taxon>Pseudomonadota</taxon>
        <taxon>Gammaproteobacteria</taxon>
        <taxon>Pseudomonadales</taxon>
        <taxon>Pseudomonadaceae</taxon>
        <taxon>Pseudomonas</taxon>
    </lineage>
</organism>
<dbReference type="InterPro" id="IPR051581">
    <property type="entry name" value="Ca-bind"/>
</dbReference>
<feature type="compositionally biased region" description="Polar residues" evidence="4">
    <location>
        <begin position="162"/>
        <end position="174"/>
    </location>
</feature>
<accession>A0A2C9EIT7</accession>
<evidence type="ECO:0000256" key="2">
    <source>
        <dbReference type="ARBA" id="ARBA00022737"/>
    </source>
</evidence>
<dbReference type="Pfam" id="PF13499">
    <property type="entry name" value="EF-hand_7"/>
    <property type="match status" value="1"/>
</dbReference>
<evidence type="ECO:0000256" key="3">
    <source>
        <dbReference type="ARBA" id="ARBA00022837"/>
    </source>
</evidence>
<dbReference type="InterPro" id="IPR011992">
    <property type="entry name" value="EF-hand-dom_pair"/>
</dbReference>
<feature type="region of interest" description="Disordered" evidence="4">
    <location>
        <begin position="154"/>
        <end position="176"/>
    </location>
</feature>
<dbReference type="PROSITE" id="PS50222">
    <property type="entry name" value="EF_HAND_2"/>
    <property type="match status" value="3"/>
</dbReference>
<dbReference type="Pfam" id="PF13833">
    <property type="entry name" value="EF-hand_8"/>
    <property type="match status" value="1"/>
</dbReference>
<evidence type="ECO:0000256" key="1">
    <source>
        <dbReference type="ARBA" id="ARBA00022723"/>
    </source>
</evidence>
<evidence type="ECO:0000259" key="5">
    <source>
        <dbReference type="PROSITE" id="PS50222"/>
    </source>
</evidence>
<dbReference type="GeneID" id="57474771"/>
<dbReference type="RefSeq" id="WP_015634684.1">
    <property type="nucleotide sequence ID" value="NC_021237.1"/>
</dbReference>
<sequence length="208" mass="21254">MIDSLSSNYSSYYSSSTTSRGQQLHKELFAKLDSNGDGAVDQDELKNALSQKSDNGILVSLSKNFGDLDRDGSGSLSSDEMAAMAPPPPKDRAPDTHLADALLGALDSDGDGVISSDELSTALQASGNSSTSSDTSSALLKILDSDSSGGISSDELKAALQAGSNQDSAPQDPQANLAEALGKMIASLSKQYQLDTSSSLGGSVNVAA</sequence>
<evidence type="ECO:0000256" key="4">
    <source>
        <dbReference type="SAM" id="MobiDB-lite"/>
    </source>
</evidence>
<dbReference type="EMBL" id="CP003190">
    <property type="protein sequence ID" value="AGL83576.1"/>
    <property type="molecule type" value="Genomic_DNA"/>
</dbReference>
<gene>
    <name evidence="6" type="ORF">PFLCHA0_c17880</name>
</gene>
<feature type="compositionally biased region" description="Basic and acidic residues" evidence="4">
    <location>
        <begin position="89"/>
        <end position="98"/>
    </location>
</feature>
<feature type="region of interest" description="Disordered" evidence="4">
    <location>
        <begin position="1"/>
        <end position="21"/>
    </location>
</feature>
<name>A0A2C9EIT7_PSEPH</name>
<dbReference type="PANTHER" id="PTHR34524">
    <property type="entry name" value="CALCYPHOSIN"/>
    <property type="match status" value="1"/>
</dbReference>
<dbReference type="HOGENOM" id="CLU_090324_0_0_6"/>
<feature type="compositionally biased region" description="Low complexity" evidence="4">
    <location>
        <begin position="1"/>
        <end position="19"/>
    </location>
</feature>
<evidence type="ECO:0000313" key="7">
    <source>
        <dbReference type="Proteomes" id="UP000013940"/>
    </source>
</evidence>
<dbReference type="CDD" id="cd00051">
    <property type="entry name" value="EFh"/>
    <property type="match status" value="1"/>
</dbReference>